<organism evidence="2">
    <name type="scientific">Amblyomma triste</name>
    <name type="common">Neotropical tick</name>
    <dbReference type="NCBI Taxonomy" id="251400"/>
    <lineage>
        <taxon>Eukaryota</taxon>
        <taxon>Metazoa</taxon>
        <taxon>Ecdysozoa</taxon>
        <taxon>Arthropoda</taxon>
        <taxon>Chelicerata</taxon>
        <taxon>Arachnida</taxon>
        <taxon>Acari</taxon>
        <taxon>Parasitiformes</taxon>
        <taxon>Ixodida</taxon>
        <taxon>Ixodoidea</taxon>
        <taxon>Ixodidae</taxon>
        <taxon>Amblyomminae</taxon>
        <taxon>Amblyomma</taxon>
    </lineage>
</organism>
<sequence length="114" mass="12516">MLYFLISATLCLLISFDISANSIWSIGLESFILWRFLIKSFVSLDSLPVSSLTILPPTSTAHSVTISLKLLFTASRVMSPSSVRAEYLLCSEILNSSALPLTANSFMGFFLTNL</sequence>
<accession>A0A023G1Q8</accession>
<evidence type="ECO:0000313" key="2">
    <source>
        <dbReference type="EMBL" id="JAC27694.1"/>
    </source>
</evidence>
<keyword evidence="1" id="KW-0732">Signal</keyword>
<proteinExistence type="evidence at transcript level"/>
<feature type="signal peptide" evidence="1">
    <location>
        <begin position="1"/>
        <end position="20"/>
    </location>
</feature>
<protein>
    <submittedName>
        <fullName evidence="2">Putative secreted protein</fullName>
    </submittedName>
</protein>
<name>A0A023G1Q8_AMBTT</name>
<reference evidence="2" key="1">
    <citation type="submission" date="2014-03" db="EMBL/GenBank/DDBJ databases">
        <title>The sialotranscriptome of Amblyomma triste, Amblyomma parvum and Amblyomma cajennense ticks, uncovered by 454-based RNA-seq.</title>
        <authorList>
            <person name="Garcia G.R."/>
            <person name="Gardinassi L.G."/>
            <person name="Ribeiro J.M."/>
            <person name="Anatriello E."/>
            <person name="Ferreira B.R."/>
            <person name="Moreira H.N."/>
            <person name="Mafra C."/>
            <person name="Olegario M.M."/>
            <person name="Szabo P.J."/>
            <person name="Miranda-Santos I.K."/>
            <person name="Maruyama S.R."/>
        </authorList>
    </citation>
    <scope>NUCLEOTIDE SEQUENCE</scope>
    <source>
        <strain evidence="2">Mato Grasso do Sul</strain>
        <tissue evidence="2">Salivary glands</tissue>
    </source>
</reference>
<dbReference type="EMBL" id="GBBM01007724">
    <property type="protein sequence ID" value="JAC27694.1"/>
    <property type="molecule type" value="mRNA"/>
</dbReference>
<evidence type="ECO:0000256" key="1">
    <source>
        <dbReference type="SAM" id="SignalP"/>
    </source>
</evidence>
<dbReference type="AlphaFoldDB" id="A0A023G1Q8"/>
<feature type="chain" id="PRO_5001516039" evidence="1">
    <location>
        <begin position="21"/>
        <end position="114"/>
    </location>
</feature>